<evidence type="ECO:0000313" key="1">
    <source>
        <dbReference type="EMBL" id="TBU03341.1"/>
    </source>
</evidence>
<accession>A0A4Q9L8S5</accession>
<organism evidence="1 2">
    <name type="scientific">Hamiltosporidium magnivora</name>
    <dbReference type="NCBI Taxonomy" id="148818"/>
    <lineage>
        <taxon>Eukaryota</taxon>
        <taxon>Fungi</taxon>
        <taxon>Fungi incertae sedis</taxon>
        <taxon>Microsporidia</taxon>
        <taxon>Dubosqiidae</taxon>
        <taxon>Hamiltosporidium</taxon>
    </lineage>
</organism>
<dbReference type="VEuPathDB" id="MicrosporidiaDB:CWI36_1749p0010"/>
<gene>
    <name evidence="1" type="ORF">CWI39_0984p0010</name>
</gene>
<name>A0A4Q9L8S5_9MICR</name>
<dbReference type="VEuPathDB" id="MicrosporidiaDB:CWI36_2318p0010"/>
<dbReference type="Proteomes" id="UP000293045">
    <property type="component" value="Unassembled WGS sequence"/>
</dbReference>
<protein>
    <submittedName>
        <fullName evidence="1">Uncharacterized protein</fullName>
    </submittedName>
</protein>
<evidence type="ECO:0000313" key="2">
    <source>
        <dbReference type="Proteomes" id="UP000293045"/>
    </source>
</evidence>
<dbReference type="VEuPathDB" id="MicrosporidiaDB:CWI39_0984p0010"/>
<comment type="caution">
    <text evidence="1">The sequence shown here is derived from an EMBL/GenBank/DDBJ whole genome shotgun (WGS) entry which is preliminary data.</text>
</comment>
<dbReference type="AlphaFoldDB" id="A0A4Q9L8S5"/>
<proteinExistence type="predicted"/>
<reference evidence="1 2" key="1">
    <citation type="submission" date="2017-12" db="EMBL/GenBank/DDBJ databases">
        <authorList>
            <person name="Pombert J.-F."/>
            <person name="Haag K.L."/>
            <person name="Ebert D."/>
        </authorList>
    </citation>
    <scope>NUCLEOTIDE SEQUENCE [LARGE SCALE GENOMIC DNA]</scope>
    <source>
        <strain evidence="1">IL-BN-2</strain>
    </source>
</reference>
<sequence>MSTCERKNLENVSENDDINSIILKQVIRTENPKQYKRTGYISEENKRKSYDFPLNDTAREYKRKNTNNYQNKNIPPDHSLIEKTKGTSPQRFLENKHLNNTMNSSIITPSSQKEAEEGHHNQNMKSNKFPRSEFIVHNEETNLEISNKDSLKNSRPIENKYNNLVIIGNVIYPIIYDGNLTLEIQFTSSLLQSDLREAKNKEDVSKILSQIESYNYIHNLYMNCTNIIFFATMNSSHVLNESLQILKEELWDIIHPSQVKQGLDLKNFLRVDFNTEFIFFDKDNFSLAMYLEDFNINSNFNELLDVGKKLIEYEIFFYSSLSTEELIKNITLKNTKMDLIFPELKYIYEIQEFKNVNLLKKGYVLYVHYICAVLKHLSDIVIKNQSKNRKNKECSIKSNKITIITKKKITFYSRKLIADLLFGLNHDSEKIETYRILNTISYYSANITKKNKYLHKNFFVIMMRFLYRFLFDSECKVNKETNQDLIIGMICDLHNRPADLILSRRISEIFLKNFCQNFFLEKCSIGLMELEFKIQGIAIIKTITTISSESKRIIEKLNNLKEPQTHKSILLETLIEFEFIMSYTDRKLLPTDFNLLEFHAGKSYKTVLDTTMHQFKEHYAV</sequence>
<dbReference type="EMBL" id="PIXR01000984">
    <property type="protein sequence ID" value="TBU03341.1"/>
    <property type="molecule type" value="Genomic_DNA"/>
</dbReference>